<dbReference type="GO" id="GO:0003993">
    <property type="term" value="F:acid phosphatase activity"/>
    <property type="evidence" value="ECO:0007669"/>
    <property type="project" value="TreeGrafter"/>
</dbReference>
<gene>
    <name evidence="4" type="ORF">IE81DRAFT_326841</name>
</gene>
<dbReference type="InParanoid" id="A0A316VUD4"/>
<protein>
    <submittedName>
        <fullName evidence="4">Phosphoglycerate mutase-like protein</fullName>
    </submittedName>
</protein>
<dbReference type="AlphaFoldDB" id="A0A316VUD4"/>
<dbReference type="FunCoup" id="A0A316VUD4">
    <property type="interactions" value="174"/>
</dbReference>
<name>A0A316VUD4_9BASI</name>
<dbReference type="EMBL" id="KZ819492">
    <property type="protein sequence ID" value="PWN39125.1"/>
    <property type="molecule type" value="Genomic_DNA"/>
</dbReference>
<keyword evidence="5" id="KW-1185">Reference proteome</keyword>
<feature type="region of interest" description="Disordered" evidence="2">
    <location>
        <begin position="23"/>
        <end position="47"/>
    </location>
</feature>
<dbReference type="PROSITE" id="PS00616">
    <property type="entry name" value="HIS_ACID_PHOSPHAT_1"/>
    <property type="match status" value="1"/>
</dbReference>
<dbReference type="Proteomes" id="UP000245783">
    <property type="component" value="Unassembled WGS sequence"/>
</dbReference>
<evidence type="ECO:0000313" key="4">
    <source>
        <dbReference type="EMBL" id="PWN39125.1"/>
    </source>
</evidence>
<dbReference type="Pfam" id="PF00328">
    <property type="entry name" value="His_Phos_2"/>
    <property type="match status" value="1"/>
</dbReference>
<reference evidence="4 5" key="1">
    <citation type="journal article" date="2018" name="Mol. Biol. Evol.">
        <title>Broad Genomic Sampling Reveals a Smut Pathogenic Ancestry of the Fungal Clade Ustilaginomycotina.</title>
        <authorList>
            <person name="Kijpornyongpan T."/>
            <person name="Mondo S.J."/>
            <person name="Barry K."/>
            <person name="Sandor L."/>
            <person name="Lee J."/>
            <person name="Lipzen A."/>
            <person name="Pangilinan J."/>
            <person name="LaButti K."/>
            <person name="Hainaut M."/>
            <person name="Henrissat B."/>
            <person name="Grigoriev I.V."/>
            <person name="Spatafora J.W."/>
            <person name="Aime M.C."/>
        </authorList>
    </citation>
    <scope>NUCLEOTIDE SEQUENCE [LARGE SCALE GENOMIC DNA]</scope>
    <source>
        <strain evidence="4 5">MCA 4658</strain>
    </source>
</reference>
<dbReference type="GeneID" id="37036796"/>
<sequence>MPRHYTDHVDDEAGEDEGLVLHRMGTDPQGRSVVHTIPSGEQGAEPYADTPTRFARPHGGRATDALLDELNAEEESIALPRRDAPELDKTGRPAWLIDTLSAARHNSRFRLAMALVVGGLLVFTFSFAFSPVGDAAGKVYGWGADMWRGKHRPWDWNPDHNDFPGVTKPGLPANLADDHPDGTPTRGALPIQTSIPGSDKSFQAFEHMGPLSPYFASPGFGVDNIKHRTLSDGCKVEAVHMLHRHGSRYPTSGSPTELIPRLLATSGISFSGPLSFLNTYKYKLGAELLVPLGRAQLYESGVKAAIEYGSLLSSDASSGKQLARAGSQHRIVESGVNWLAGAWGARWRDKANLEIQIEAPRFNTTLAPNFACDNASRKPAVAEPGAAAAVAWEDEYLGDALRRLSSYVKGGALTTRLLFAFQQACSYDTVAFGYSRFCALFTTQEWLDYEYAWDLVFYGSYGPGSPVGRAQGVGWVNEFVSRLEGRPWDASTQTSENSTLNTDPTLFPLDKKFYVDFTHDSVIANVLAALELPDFAQDLPKDKREPGRKYKSSTLVPFAARLVFEDVSCKGIKTTGNGGGSSRWIRMLLNDAVVPLGQLQECEKREDGLCSFDAFLSSQRDRNVRAGWGNCTRGDL</sequence>
<dbReference type="InterPro" id="IPR029033">
    <property type="entry name" value="His_PPase_superfam"/>
</dbReference>
<dbReference type="InterPro" id="IPR033379">
    <property type="entry name" value="Acid_Pase_AS"/>
</dbReference>
<evidence type="ECO:0000256" key="3">
    <source>
        <dbReference type="SAM" id="Phobius"/>
    </source>
</evidence>
<dbReference type="STRING" id="1522189.A0A316VUD4"/>
<keyword evidence="3" id="KW-0812">Transmembrane</keyword>
<accession>A0A316VUD4</accession>
<dbReference type="RefSeq" id="XP_025366285.1">
    <property type="nucleotide sequence ID" value="XM_025514926.1"/>
</dbReference>
<dbReference type="OrthoDB" id="6509975at2759"/>
<dbReference type="Gene3D" id="3.40.50.1240">
    <property type="entry name" value="Phosphoglycerate mutase-like"/>
    <property type="match status" value="1"/>
</dbReference>
<dbReference type="PANTHER" id="PTHR20963:SF42">
    <property type="entry name" value="PHOSPHOGLYCERATE MUTASE-LIKE PROTEIN"/>
    <property type="match status" value="1"/>
</dbReference>
<dbReference type="PANTHER" id="PTHR20963">
    <property type="entry name" value="MULTIPLE INOSITOL POLYPHOSPHATE PHOSPHATASE-RELATED"/>
    <property type="match status" value="1"/>
</dbReference>
<feature type="transmembrane region" description="Helical" evidence="3">
    <location>
        <begin position="111"/>
        <end position="129"/>
    </location>
</feature>
<evidence type="ECO:0000256" key="1">
    <source>
        <dbReference type="ARBA" id="ARBA00022801"/>
    </source>
</evidence>
<keyword evidence="1" id="KW-0378">Hydrolase</keyword>
<dbReference type="CDD" id="cd07061">
    <property type="entry name" value="HP_HAP_like"/>
    <property type="match status" value="1"/>
</dbReference>
<keyword evidence="3" id="KW-0472">Membrane</keyword>
<evidence type="ECO:0000313" key="5">
    <source>
        <dbReference type="Proteomes" id="UP000245783"/>
    </source>
</evidence>
<organism evidence="4 5">
    <name type="scientific">Ceraceosorus guamensis</name>
    <dbReference type="NCBI Taxonomy" id="1522189"/>
    <lineage>
        <taxon>Eukaryota</taxon>
        <taxon>Fungi</taxon>
        <taxon>Dikarya</taxon>
        <taxon>Basidiomycota</taxon>
        <taxon>Ustilaginomycotina</taxon>
        <taxon>Exobasidiomycetes</taxon>
        <taxon>Ceraceosorales</taxon>
        <taxon>Ceraceosoraceae</taxon>
        <taxon>Ceraceosorus</taxon>
    </lineage>
</organism>
<dbReference type="InterPro" id="IPR000560">
    <property type="entry name" value="His_Pase_clade-2"/>
</dbReference>
<proteinExistence type="predicted"/>
<keyword evidence="3" id="KW-1133">Transmembrane helix</keyword>
<evidence type="ECO:0000256" key="2">
    <source>
        <dbReference type="SAM" id="MobiDB-lite"/>
    </source>
</evidence>
<dbReference type="SUPFAM" id="SSF53254">
    <property type="entry name" value="Phosphoglycerate mutase-like"/>
    <property type="match status" value="1"/>
</dbReference>